<dbReference type="AlphaFoldDB" id="A0A3M7M2G7"/>
<organism evidence="1 2">
    <name type="scientific">Pyrenophora seminiperda CCB06</name>
    <dbReference type="NCBI Taxonomy" id="1302712"/>
    <lineage>
        <taxon>Eukaryota</taxon>
        <taxon>Fungi</taxon>
        <taxon>Dikarya</taxon>
        <taxon>Ascomycota</taxon>
        <taxon>Pezizomycotina</taxon>
        <taxon>Dothideomycetes</taxon>
        <taxon>Pleosporomycetidae</taxon>
        <taxon>Pleosporales</taxon>
        <taxon>Pleosporineae</taxon>
        <taxon>Pleosporaceae</taxon>
        <taxon>Pyrenophora</taxon>
    </lineage>
</organism>
<sequence length="19" mass="2272">MSVPFRLYLSTLSRLIIVY</sequence>
<accession>A0A3M7M2G7</accession>
<reference evidence="1 2" key="1">
    <citation type="journal article" date="2014" name="PLoS ONE">
        <title>De novo Genome Assembly of the Fungal Plant Pathogen Pyrenophora semeniperda.</title>
        <authorList>
            <person name="Soliai M.M."/>
            <person name="Meyer S.E."/>
            <person name="Udall J.A."/>
            <person name="Elzinga D.E."/>
            <person name="Hermansen R.A."/>
            <person name="Bodily P.M."/>
            <person name="Hart A.A."/>
            <person name="Coleman C.E."/>
        </authorList>
    </citation>
    <scope>NUCLEOTIDE SEQUENCE [LARGE SCALE GENOMIC DNA]</scope>
    <source>
        <strain evidence="1 2">CCB06</strain>
        <tissue evidence="1">Mycelium</tissue>
    </source>
</reference>
<dbReference type="EMBL" id="KE747817">
    <property type="protein sequence ID" value="RMZ68662.1"/>
    <property type="molecule type" value="Genomic_DNA"/>
</dbReference>
<name>A0A3M7M2G7_9PLEO</name>
<proteinExistence type="predicted"/>
<keyword evidence="2" id="KW-1185">Reference proteome</keyword>
<evidence type="ECO:0000313" key="2">
    <source>
        <dbReference type="Proteomes" id="UP000265663"/>
    </source>
</evidence>
<dbReference type="Proteomes" id="UP000265663">
    <property type="component" value="Unassembled WGS sequence"/>
</dbReference>
<protein>
    <submittedName>
        <fullName evidence="1">Uncharacterized protein</fullName>
    </submittedName>
</protein>
<evidence type="ECO:0000313" key="1">
    <source>
        <dbReference type="EMBL" id="RMZ68662.1"/>
    </source>
</evidence>
<gene>
    <name evidence="1" type="ORF">GMOD_00002441</name>
</gene>